<evidence type="ECO:0000313" key="2">
    <source>
        <dbReference type="WBParaSite" id="JU765_v2.g11647.t1"/>
    </source>
</evidence>
<protein>
    <submittedName>
        <fullName evidence="2">Uncharacterized protein</fullName>
    </submittedName>
</protein>
<sequence length="90" mass="9934">MGKKKVSLEVLNARFAPFLKTSKSQNVNELTVKDVEDNVLPVIKKLLLREAETVTPLVAEFFQHLKLSSDSFAVNFVPIIAGTLTSTSDD</sequence>
<reference evidence="2" key="1">
    <citation type="submission" date="2022-11" db="UniProtKB">
        <authorList>
            <consortium name="WormBaseParasite"/>
        </authorList>
    </citation>
    <scope>IDENTIFICATION</scope>
</reference>
<dbReference type="WBParaSite" id="JU765_v2.g11647.t1">
    <property type="protein sequence ID" value="JU765_v2.g11647.t1"/>
    <property type="gene ID" value="JU765_v2.g11647"/>
</dbReference>
<proteinExistence type="predicted"/>
<organism evidence="1 2">
    <name type="scientific">Panagrolaimus sp. JU765</name>
    <dbReference type="NCBI Taxonomy" id="591449"/>
    <lineage>
        <taxon>Eukaryota</taxon>
        <taxon>Metazoa</taxon>
        <taxon>Ecdysozoa</taxon>
        <taxon>Nematoda</taxon>
        <taxon>Chromadorea</taxon>
        <taxon>Rhabditida</taxon>
        <taxon>Tylenchina</taxon>
        <taxon>Panagrolaimomorpha</taxon>
        <taxon>Panagrolaimoidea</taxon>
        <taxon>Panagrolaimidae</taxon>
        <taxon>Panagrolaimus</taxon>
    </lineage>
</organism>
<accession>A0AC34Q055</accession>
<evidence type="ECO:0000313" key="1">
    <source>
        <dbReference type="Proteomes" id="UP000887576"/>
    </source>
</evidence>
<name>A0AC34Q055_9BILA</name>
<dbReference type="Proteomes" id="UP000887576">
    <property type="component" value="Unplaced"/>
</dbReference>